<name>A0A0M1P5I8_9BACL</name>
<evidence type="ECO:0000313" key="2">
    <source>
        <dbReference type="Proteomes" id="UP000036932"/>
    </source>
</evidence>
<dbReference type="Proteomes" id="UP000036932">
    <property type="component" value="Unassembled WGS sequence"/>
</dbReference>
<dbReference type="AlphaFoldDB" id="A0A0M1P5I8"/>
<gene>
    <name evidence="1" type="ORF">AM231_11335</name>
</gene>
<protein>
    <submittedName>
        <fullName evidence="1">Uncharacterized protein</fullName>
    </submittedName>
</protein>
<dbReference type="PATRIC" id="fig|1705565.3.peg.4271"/>
<sequence>MKKHKRGSAVLRSKPKKRSAECIGGPFFTREGKIVMIRYHVTVLKIKVGNFAAVHDKIHKNTNDGASVSVLKDTTTGAPL</sequence>
<dbReference type="EMBL" id="LIUT01000001">
    <property type="protein sequence ID" value="KOR89667.1"/>
    <property type="molecule type" value="Genomic_DNA"/>
</dbReference>
<comment type="caution">
    <text evidence="1">The sequence shown here is derived from an EMBL/GenBank/DDBJ whole genome shotgun (WGS) entry which is preliminary data.</text>
</comment>
<organism evidence="1 2">
    <name type="scientific">Paenibacillus solani</name>
    <dbReference type="NCBI Taxonomy" id="1705565"/>
    <lineage>
        <taxon>Bacteria</taxon>
        <taxon>Bacillati</taxon>
        <taxon>Bacillota</taxon>
        <taxon>Bacilli</taxon>
        <taxon>Bacillales</taxon>
        <taxon>Paenibacillaceae</taxon>
        <taxon>Paenibacillus</taxon>
    </lineage>
</organism>
<evidence type="ECO:0000313" key="1">
    <source>
        <dbReference type="EMBL" id="KOR89667.1"/>
    </source>
</evidence>
<accession>A0A0M1P5I8</accession>
<keyword evidence="2" id="KW-1185">Reference proteome</keyword>
<reference evidence="2" key="1">
    <citation type="submission" date="2015-08" db="EMBL/GenBank/DDBJ databases">
        <title>Genome sequencing project for genomic taxonomy and phylogenomics of Bacillus-like bacteria.</title>
        <authorList>
            <person name="Liu B."/>
            <person name="Wang J."/>
            <person name="Zhu Y."/>
            <person name="Liu G."/>
            <person name="Chen Q."/>
            <person name="Chen Z."/>
            <person name="Lan J."/>
            <person name="Che J."/>
            <person name="Ge C."/>
            <person name="Shi H."/>
            <person name="Pan Z."/>
            <person name="Liu X."/>
        </authorList>
    </citation>
    <scope>NUCLEOTIDE SEQUENCE [LARGE SCALE GENOMIC DNA]</scope>
    <source>
        <strain evidence="2">FJAT-22460</strain>
    </source>
</reference>
<proteinExistence type="predicted"/>